<dbReference type="SUPFAM" id="SSF55811">
    <property type="entry name" value="Nudix"/>
    <property type="match status" value="1"/>
</dbReference>
<dbReference type="Gene3D" id="3.30.40.10">
    <property type="entry name" value="Zinc/RING finger domain, C3HC4 (zinc finger)"/>
    <property type="match status" value="1"/>
</dbReference>
<dbReference type="RefSeq" id="XP_005650276.1">
    <property type="nucleotide sequence ID" value="XM_005650219.1"/>
</dbReference>
<dbReference type="Gene3D" id="3.90.79.10">
    <property type="entry name" value="Nucleoside Triphosphate Pyrophosphohydrolase"/>
    <property type="match status" value="1"/>
</dbReference>
<dbReference type="PANTHER" id="PTHR31446:SF29">
    <property type="entry name" value="ACID PHOSPHATASE_VANADIUM-DEPENDENT HALOPEROXIDASE-RELATED PROTEIN"/>
    <property type="match status" value="1"/>
</dbReference>
<name>I0Z513_COCSC</name>
<protein>
    <submittedName>
        <fullName evidence="2">DUF212-domain-containing protein</fullName>
    </submittedName>
</protein>
<keyword evidence="3" id="KW-1185">Reference proteome</keyword>
<dbReference type="InterPro" id="IPR013083">
    <property type="entry name" value="Znf_RING/FYVE/PHD"/>
</dbReference>
<evidence type="ECO:0000259" key="1">
    <source>
        <dbReference type="PROSITE" id="PS51698"/>
    </source>
</evidence>
<dbReference type="Pfam" id="PF02681">
    <property type="entry name" value="DUF212"/>
    <property type="match status" value="1"/>
</dbReference>
<dbReference type="PANTHER" id="PTHR31446">
    <property type="entry name" value="ACID PHOSPHATASE/VANADIUM-DEPENDENT HALOPEROXIDASE-RELATED PROTEIN"/>
    <property type="match status" value="1"/>
</dbReference>
<dbReference type="SMART" id="SM00504">
    <property type="entry name" value="Ubox"/>
    <property type="match status" value="1"/>
</dbReference>
<dbReference type="SUPFAM" id="SSF57850">
    <property type="entry name" value="RING/U-box"/>
    <property type="match status" value="1"/>
</dbReference>
<comment type="caution">
    <text evidence="2">The sequence shown here is derived from an EMBL/GenBank/DDBJ whole genome shotgun (WGS) entry which is preliminary data.</text>
</comment>
<dbReference type="Proteomes" id="UP000007264">
    <property type="component" value="Unassembled WGS sequence"/>
</dbReference>
<dbReference type="PROSITE" id="PS51698">
    <property type="entry name" value="U_BOX"/>
    <property type="match status" value="1"/>
</dbReference>
<gene>
    <name evidence="2" type="ORF">COCSUDRAFT_64807</name>
</gene>
<dbReference type="InterPro" id="IPR003832">
    <property type="entry name" value="DUF212"/>
</dbReference>
<evidence type="ECO:0000313" key="2">
    <source>
        <dbReference type="EMBL" id="EIE25732.1"/>
    </source>
</evidence>
<organism evidence="2 3">
    <name type="scientific">Coccomyxa subellipsoidea (strain C-169)</name>
    <name type="common">Green microalga</name>
    <dbReference type="NCBI Taxonomy" id="574566"/>
    <lineage>
        <taxon>Eukaryota</taxon>
        <taxon>Viridiplantae</taxon>
        <taxon>Chlorophyta</taxon>
        <taxon>core chlorophytes</taxon>
        <taxon>Trebouxiophyceae</taxon>
        <taxon>Trebouxiophyceae incertae sedis</taxon>
        <taxon>Coccomyxaceae</taxon>
        <taxon>Coccomyxa</taxon>
        <taxon>Coccomyxa subellipsoidea</taxon>
    </lineage>
</organism>
<dbReference type="GO" id="GO:0016567">
    <property type="term" value="P:protein ubiquitination"/>
    <property type="evidence" value="ECO:0007669"/>
    <property type="project" value="UniProtKB-UniPathway"/>
</dbReference>
<dbReference type="GO" id="GO:0004842">
    <property type="term" value="F:ubiquitin-protein transferase activity"/>
    <property type="evidence" value="ECO:0007669"/>
    <property type="project" value="InterPro"/>
</dbReference>
<feature type="domain" description="U-box" evidence="1">
    <location>
        <begin position="171"/>
        <end position="233"/>
    </location>
</feature>
<accession>I0Z513</accession>
<dbReference type="GeneID" id="17043736"/>
<dbReference type="UniPathway" id="UPA00143"/>
<reference evidence="2 3" key="1">
    <citation type="journal article" date="2012" name="Genome Biol.">
        <title>The genome of the polar eukaryotic microalga coccomyxa subellipsoidea reveals traits of cold adaptation.</title>
        <authorList>
            <person name="Blanc G."/>
            <person name="Agarkova I."/>
            <person name="Grimwood J."/>
            <person name="Kuo A."/>
            <person name="Brueggeman A."/>
            <person name="Dunigan D."/>
            <person name="Gurnon J."/>
            <person name="Ladunga I."/>
            <person name="Lindquist E."/>
            <person name="Lucas S."/>
            <person name="Pangilinan J."/>
            <person name="Proschold T."/>
            <person name="Salamov A."/>
            <person name="Schmutz J."/>
            <person name="Weeks D."/>
            <person name="Yamada T."/>
            <person name="Claverie J.M."/>
            <person name="Grigoriev I."/>
            <person name="Van Etten J."/>
            <person name="Lomsadze A."/>
            <person name="Borodovsky M."/>
        </authorList>
    </citation>
    <scope>NUCLEOTIDE SEQUENCE [LARGE SCALE GENOMIC DNA]</scope>
    <source>
        <strain evidence="2 3">C-169</strain>
    </source>
</reference>
<dbReference type="InterPro" id="IPR015797">
    <property type="entry name" value="NUDIX_hydrolase-like_dom_sf"/>
</dbReference>
<proteinExistence type="predicted"/>
<dbReference type="CDD" id="cd16655">
    <property type="entry name" value="RING-Ubox_WDSUB1-like"/>
    <property type="match status" value="1"/>
</dbReference>
<dbReference type="AlphaFoldDB" id="I0Z513"/>
<evidence type="ECO:0000313" key="3">
    <source>
        <dbReference type="Proteomes" id="UP000007264"/>
    </source>
</evidence>
<dbReference type="STRING" id="574566.I0Z513"/>
<sequence>MEERFLCADVTLADVRLLGSGGPPALAAAAVVVLPQLNGHGIGELLARNYVFKAGFCAWLFAQTAKIFTRRLKKGVWDIRAIVDSGGMPSSHSALCTAVTTAVGLEFGLASSLFAVSLCFTLITMYDATGVRYHSGKQAEVLNILVEDVMQGHPVSEQRLKEVLGHNPLEEIFEDPVVAADGFTYSRAAIGKWLKDGHDTSPMTNLPLDHKYVCPNMAVRREALEWMKADYRNAGETPAEAAARNVLRELKIEIAPNRFKYLCHASLLWQFRHQEPKGNGTADVALAFTAELSPEERQAISFDTTEYEDAKWVDPASIIQDASFHTALRRSMQHIVIRKRTEELHAAVEAAASDEEIAQLARVANQASIPSIEYPAETYLRLSKISKDGILCGIQTHLAYARNSAQKVLVDIERRPHAKVRSYSSSQERELLMKAAQAAETAAGLNAGAGLGSWIYKSLGLAS</sequence>
<dbReference type="InterPro" id="IPR003613">
    <property type="entry name" value="Ubox_domain"/>
</dbReference>
<dbReference type="OrthoDB" id="1716650at2759"/>
<dbReference type="EMBL" id="AGSI01000003">
    <property type="protein sequence ID" value="EIE25732.1"/>
    <property type="molecule type" value="Genomic_DNA"/>
</dbReference>
<dbReference type="eggNOG" id="ENOG502QPKC">
    <property type="taxonomic scope" value="Eukaryota"/>
</dbReference>
<dbReference type="KEGG" id="csl:COCSUDRAFT_64807"/>